<keyword evidence="5 8" id="KW-0547">Nucleotide-binding</keyword>
<gene>
    <name evidence="8" type="primary">ydiU</name>
    <name evidence="8" type="synonym">selO</name>
    <name evidence="9" type="ORF">ACFPUZ_00935</name>
</gene>
<dbReference type="HAMAP" id="MF_00692">
    <property type="entry name" value="SelO"/>
    <property type="match status" value="1"/>
</dbReference>
<feature type="active site" description="Proton acceptor" evidence="8">
    <location>
        <position position="243"/>
    </location>
</feature>
<dbReference type="InterPro" id="IPR003846">
    <property type="entry name" value="SelO"/>
</dbReference>
<feature type="binding site" evidence="8">
    <location>
        <position position="120"/>
    </location>
    <ligand>
        <name>ATP</name>
        <dbReference type="ChEBI" id="CHEBI:30616"/>
    </ligand>
</feature>
<comment type="similarity">
    <text evidence="1 8">Belongs to the SELO family.</text>
</comment>
<feature type="binding site" evidence="8">
    <location>
        <position position="89"/>
    </location>
    <ligand>
        <name>ATP</name>
        <dbReference type="ChEBI" id="CHEBI:30616"/>
    </ligand>
</feature>
<feature type="binding site" evidence="8">
    <location>
        <position position="119"/>
    </location>
    <ligand>
        <name>ATP</name>
        <dbReference type="ChEBI" id="CHEBI:30616"/>
    </ligand>
</feature>
<comment type="catalytic activity">
    <reaction evidence="8">
        <text>L-seryl-[protein] + UTP = O-(5'-uridylyl)-L-seryl-[protein] + diphosphate</text>
        <dbReference type="Rhea" id="RHEA:64604"/>
        <dbReference type="Rhea" id="RHEA-COMP:9863"/>
        <dbReference type="Rhea" id="RHEA-COMP:16635"/>
        <dbReference type="ChEBI" id="CHEBI:29999"/>
        <dbReference type="ChEBI" id="CHEBI:33019"/>
        <dbReference type="ChEBI" id="CHEBI:46398"/>
        <dbReference type="ChEBI" id="CHEBI:156051"/>
    </reaction>
</comment>
<feature type="binding site" evidence="8">
    <location>
        <position position="170"/>
    </location>
    <ligand>
        <name>ATP</name>
        <dbReference type="ChEBI" id="CHEBI:30616"/>
    </ligand>
</feature>
<comment type="catalytic activity">
    <reaction evidence="8">
        <text>L-tyrosyl-[protein] + UTP = O-(5'-uridylyl)-L-tyrosyl-[protein] + diphosphate</text>
        <dbReference type="Rhea" id="RHEA:83887"/>
        <dbReference type="Rhea" id="RHEA-COMP:10136"/>
        <dbReference type="Rhea" id="RHEA-COMP:20238"/>
        <dbReference type="ChEBI" id="CHEBI:33019"/>
        <dbReference type="ChEBI" id="CHEBI:46398"/>
        <dbReference type="ChEBI" id="CHEBI:46858"/>
        <dbReference type="ChEBI" id="CHEBI:90602"/>
    </reaction>
</comment>
<evidence type="ECO:0000256" key="8">
    <source>
        <dbReference type="HAMAP-Rule" id="MF_00692"/>
    </source>
</evidence>
<feature type="binding site" evidence="8">
    <location>
        <position position="92"/>
    </location>
    <ligand>
        <name>ATP</name>
        <dbReference type="ChEBI" id="CHEBI:30616"/>
    </ligand>
</feature>
<dbReference type="PANTHER" id="PTHR32057:SF14">
    <property type="entry name" value="PROTEIN ADENYLYLTRANSFERASE SELO, MITOCHONDRIAL"/>
    <property type="match status" value="1"/>
</dbReference>
<evidence type="ECO:0000256" key="6">
    <source>
        <dbReference type="ARBA" id="ARBA00022840"/>
    </source>
</evidence>
<dbReference type="RefSeq" id="WP_376998948.1">
    <property type="nucleotide sequence ID" value="NZ_JBHSQE010000001.1"/>
</dbReference>
<comment type="cofactor">
    <cofactor evidence="8">
        <name>Mg(2+)</name>
        <dbReference type="ChEBI" id="CHEBI:18420"/>
    </cofactor>
    <cofactor evidence="8">
        <name>Mn(2+)</name>
        <dbReference type="ChEBI" id="CHEBI:29035"/>
    </cofactor>
</comment>
<dbReference type="Pfam" id="PF02696">
    <property type="entry name" value="SelO"/>
    <property type="match status" value="1"/>
</dbReference>
<evidence type="ECO:0000313" key="9">
    <source>
        <dbReference type="EMBL" id="MFC6145373.1"/>
    </source>
</evidence>
<evidence type="ECO:0000256" key="5">
    <source>
        <dbReference type="ARBA" id="ARBA00022741"/>
    </source>
</evidence>
<comment type="catalytic activity">
    <reaction evidence="8">
        <text>L-tyrosyl-[protein] + ATP = O-(5'-adenylyl)-L-tyrosyl-[protein] + diphosphate</text>
        <dbReference type="Rhea" id="RHEA:54288"/>
        <dbReference type="Rhea" id="RHEA-COMP:10136"/>
        <dbReference type="Rhea" id="RHEA-COMP:13846"/>
        <dbReference type="ChEBI" id="CHEBI:30616"/>
        <dbReference type="ChEBI" id="CHEBI:33019"/>
        <dbReference type="ChEBI" id="CHEBI:46858"/>
        <dbReference type="ChEBI" id="CHEBI:83624"/>
        <dbReference type="EC" id="2.7.7.108"/>
    </reaction>
</comment>
<comment type="catalytic activity">
    <reaction evidence="8">
        <text>L-threonyl-[protein] + ATP = 3-O-(5'-adenylyl)-L-threonyl-[protein] + diphosphate</text>
        <dbReference type="Rhea" id="RHEA:54292"/>
        <dbReference type="Rhea" id="RHEA-COMP:11060"/>
        <dbReference type="Rhea" id="RHEA-COMP:13847"/>
        <dbReference type="ChEBI" id="CHEBI:30013"/>
        <dbReference type="ChEBI" id="CHEBI:30616"/>
        <dbReference type="ChEBI" id="CHEBI:33019"/>
        <dbReference type="ChEBI" id="CHEBI:138113"/>
        <dbReference type="EC" id="2.7.7.108"/>
    </reaction>
</comment>
<comment type="caution">
    <text evidence="9">The sequence shown here is derived from an EMBL/GenBank/DDBJ whole genome shotgun (WGS) entry which is preliminary data.</text>
</comment>
<feature type="binding site" evidence="8">
    <location>
        <position position="107"/>
    </location>
    <ligand>
        <name>ATP</name>
        <dbReference type="ChEBI" id="CHEBI:30616"/>
    </ligand>
</feature>
<keyword evidence="4 8" id="KW-0479">Metal-binding</keyword>
<sequence>MPFRTLGDMHLDHSYADAFPELVHAAHAEEQPDPQLVVLNEPLARELGLDPAWLRSADGIQFLLGRGGNRTVAMGYAGHQFGQLSPRLGDGRALLLGEIDGRDLHAKGTGPTVYSRGGDGRGALGPMLREYLVSEAMHALGVPTTRALAVIATGRKIMRTGTVPGAVLVRSAASHLRIGTVQYTRLISTDMELTERLCTYARERHYPGLSSHEEFFAAVMDAQIATVSQWMRLGFIHGVMNTDNTTLSGETIDYGPCAFLDRFDPATFFSSIDTHGRYAFRNQPAILGWNLARLAEAMVPLIEVDTAQELMNSFPARWEQAQATQLARALGTDDPDIGRRWLEHLETNAPDLTESHRLLNDDPDAISDPQWVADWRALHPQPMEHPFHIPRNHLLDSALRAAEAGDLAEFHALLAVVTDPFNDHGVEFRGPAPEGFDDMFRTFCGT</sequence>
<keyword evidence="8" id="KW-0464">Manganese</keyword>
<feature type="binding site" evidence="8">
    <location>
        <position position="91"/>
    </location>
    <ligand>
        <name>ATP</name>
        <dbReference type="ChEBI" id="CHEBI:30616"/>
    </ligand>
</feature>
<name>A0ABW1Q7N8_9CORY</name>
<dbReference type="EC" id="2.7.7.-" evidence="8"/>
<dbReference type="EMBL" id="JBHSQE010000001">
    <property type="protein sequence ID" value="MFC6145373.1"/>
    <property type="molecule type" value="Genomic_DNA"/>
</dbReference>
<dbReference type="EC" id="2.7.7.108" evidence="8"/>
<comment type="catalytic activity">
    <reaction evidence="8">
        <text>L-histidyl-[protein] + UTP = N(tele)-(5'-uridylyl)-L-histidyl-[protein] + diphosphate</text>
        <dbReference type="Rhea" id="RHEA:83891"/>
        <dbReference type="Rhea" id="RHEA-COMP:9745"/>
        <dbReference type="Rhea" id="RHEA-COMP:20239"/>
        <dbReference type="ChEBI" id="CHEBI:29979"/>
        <dbReference type="ChEBI" id="CHEBI:33019"/>
        <dbReference type="ChEBI" id="CHEBI:46398"/>
        <dbReference type="ChEBI" id="CHEBI:233474"/>
    </reaction>
</comment>
<organism evidence="9 10">
    <name type="scientific">Corynebacterium nasicanis</name>
    <dbReference type="NCBI Taxonomy" id="1448267"/>
    <lineage>
        <taxon>Bacteria</taxon>
        <taxon>Bacillati</taxon>
        <taxon>Actinomycetota</taxon>
        <taxon>Actinomycetes</taxon>
        <taxon>Mycobacteriales</taxon>
        <taxon>Corynebacteriaceae</taxon>
        <taxon>Corynebacterium</taxon>
    </lineage>
</organism>
<evidence type="ECO:0000256" key="3">
    <source>
        <dbReference type="ARBA" id="ARBA00022695"/>
    </source>
</evidence>
<reference evidence="10" key="1">
    <citation type="journal article" date="2019" name="Int. J. Syst. Evol. Microbiol.">
        <title>The Global Catalogue of Microorganisms (GCM) 10K type strain sequencing project: providing services to taxonomists for standard genome sequencing and annotation.</title>
        <authorList>
            <consortium name="The Broad Institute Genomics Platform"/>
            <consortium name="The Broad Institute Genome Sequencing Center for Infectious Disease"/>
            <person name="Wu L."/>
            <person name="Ma J."/>
        </authorList>
    </citation>
    <scope>NUCLEOTIDE SEQUENCE [LARGE SCALE GENOMIC DNA]</scope>
    <source>
        <strain evidence="10">CCUG 51943</strain>
    </source>
</reference>
<protein>
    <recommendedName>
        <fullName evidence="8">Protein nucleotidyltransferase YdiU</fullName>
        <ecNumber evidence="8">2.7.7.-</ecNumber>
    </recommendedName>
    <alternativeName>
        <fullName evidence="8">Protein adenylyltransferase YdiU</fullName>
        <ecNumber evidence="8">2.7.7.108</ecNumber>
    </alternativeName>
    <alternativeName>
        <fullName evidence="8">Protein uridylyltransferase YdiU</fullName>
        <ecNumber evidence="8">2.7.7.-</ecNumber>
    </alternativeName>
</protein>
<evidence type="ECO:0000256" key="2">
    <source>
        <dbReference type="ARBA" id="ARBA00022679"/>
    </source>
</evidence>
<dbReference type="Proteomes" id="UP001596244">
    <property type="component" value="Unassembled WGS sequence"/>
</dbReference>
<feature type="binding site" evidence="8">
    <location>
        <position position="253"/>
    </location>
    <ligand>
        <name>ATP</name>
        <dbReference type="ChEBI" id="CHEBI:30616"/>
    </ligand>
</feature>
<feature type="binding site" evidence="8">
    <location>
        <position position="177"/>
    </location>
    <ligand>
        <name>ATP</name>
        <dbReference type="ChEBI" id="CHEBI:30616"/>
    </ligand>
</feature>
<accession>A0ABW1Q7N8</accession>
<evidence type="ECO:0000256" key="1">
    <source>
        <dbReference type="ARBA" id="ARBA00009747"/>
    </source>
</evidence>
<evidence type="ECO:0000256" key="4">
    <source>
        <dbReference type="ARBA" id="ARBA00022723"/>
    </source>
</evidence>
<evidence type="ECO:0000313" key="10">
    <source>
        <dbReference type="Proteomes" id="UP001596244"/>
    </source>
</evidence>
<dbReference type="PANTHER" id="PTHR32057">
    <property type="entry name" value="PROTEIN ADENYLYLTRANSFERASE SELO, MITOCHONDRIAL"/>
    <property type="match status" value="1"/>
</dbReference>
<keyword evidence="3 8" id="KW-0548">Nucleotidyltransferase</keyword>
<keyword evidence="10" id="KW-1185">Reference proteome</keyword>
<feature type="binding site" evidence="8">
    <location>
        <position position="253"/>
    </location>
    <ligand>
        <name>Mg(2+)</name>
        <dbReference type="ChEBI" id="CHEBI:18420"/>
    </ligand>
</feature>
<evidence type="ECO:0000256" key="7">
    <source>
        <dbReference type="ARBA" id="ARBA00022842"/>
    </source>
</evidence>
<feature type="binding site" evidence="8">
    <location>
        <position position="244"/>
    </location>
    <ligand>
        <name>Mg(2+)</name>
        <dbReference type="ChEBI" id="CHEBI:18420"/>
    </ligand>
</feature>
<proteinExistence type="inferred from homology"/>
<keyword evidence="7 8" id="KW-0460">Magnesium</keyword>
<keyword evidence="2 8" id="KW-0808">Transferase</keyword>
<comment type="function">
    <text evidence="8">Nucleotidyltransferase involved in the post-translational modification of proteins. It can catalyze the addition of adenosine monophosphate (AMP) or uridine monophosphate (UMP) to a protein, resulting in modifications known as AMPylation and UMPylation.</text>
</comment>
<keyword evidence="6 8" id="KW-0067">ATP-binding</keyword>
<comment type="catalytic activity">
    <reaction evidence="8">
        <text>L-seryl-[protein] + ATP = 3-O-(5'-adenylyl)-L-seryl-[protein] + diphosphate</text>
        <dbReference type="Rhea" id="RHEA:58120"/>
        <dbReference type="Rhea" id="RHEA-COMP:9863"/>
        <dbReference type="Rhea" id="RHEA-COMP:15073"/>
        <dbReference type="ChEBI" id="CHEBI:29999"/>
        <dbReference type="ChEBI" id="CHEBI:30616"/>
        <dbReference type="ChEBI" id="CHEBI:33019"/>
        <dbReference type="ChEBI" id="CHEBI:142516"/>
        <dbReference type="EC" id="2.7.7.108"/>
    </reaction>
</comment>